<organism evidence="1 2">
    <name type="scientific">Brevibacterium casei</name>
    <dbReference type="NCBI Taxonomy" id="33889"/>
    <lineage>
        <taxon>Bacteria</taxon>
        <taxon>Bacillati</taxon>
        <taxon>Actinomycetota</taxon>
        <taxon>Actinomycetes</taxon>
        <taxon>Micrococcales</taxon>
        <taxon>Brevibacteriaceae</taxon>
        <taxon>Brevibacterium</taxon>
    </lineage>
</organism>
<name>A0A7T4DKE8_9MICO</name>
<accession>A0A7T4DKE8</accession>
<evidence type="ECO:0000313" key="2">
    <source>
        <dbReference type="Proteomes" id="UP000595374"/>
    </source>
</evidence>
<dbReference type="InterPro" id="IPR008930">
    <property type="entry name" value="Terpenoid_cyclase/PrenylTrfase"/>
</dbReference>
<reference evidence="1 2" key="1">
    <citation type="submission" date="2020-12" db="EMBL/GenBank/DDBJ databases">
        <title>FDA dAtabase for Regulatory Grade micrObial Sequences (FDA-ARGOS): Supporting development and validation of Infectious Disease Dx tests.</title>
        <authorList>
            <person name="Sproer C."/>
            <person name="Gronow S."/>
            <person name="Severitt S."/>
            <person name="Schroder I."/>
            <person name="Tallon L."/>
            <person name="Sadzewicz L."/>
            <person name="Zhao X."/>
            <person name="Boylan J."/>
            <person name="Ott S."/>
            <person name="Bowen H."/>
            <person name="Vavikolanu K."/>
            <person name="Mehta A."/>
            <person name="Aluvathingal J."/>
            <person name="Nadendla S."/>
            <person name="Lowell S."/>
            <person name="Myers T."/>
            <person name="Yan Y."/>
            <person name="Sichtig H."/>
        </authorList>
    </citation>
    <scope>NUCLEOTIDE SEQUENCE [LARGE SCALE GENOMIC DNA]</scope>
    <source>
        <strain evidence="1 2">FDAARGOS_990</strain>
    </source>
</reference>
<gene>
    <name evidence="1" type="ORF">I6H47_08360</name>
</gene>
<dbReference type="SUPFAM" id="SSF48239">
    <property type="entry name" value="Terpenoid cyclases/Protein prenyltransferases"/>
    <property type="match status" value="1"/>
</dbReference>
<proteinExistence type="predicted"/>
<dbReference type="Proteomes" id="UP000595374">
    <property type="component" value="Chromosome"/>
</dbReference>
<evidence type="ECO:0000313" key="1">
    <source>
        <dbReference type="EMBL" id="QQB15893.1"/>
    </source>
</evidence>
<dbReference type="RefSeq" id="WP_140955528.1">
    <property type="nucleotide sequence ID" value="NZ_CP065989.1"/>
</dbReference>
<dbReference type="AlphaFoldDB" id="A0A7T4DKE8"/>
<protein>
    <submittedName>
        <fullName evidence="1">Squalene cyclase</fullName>
    </submittedName>
</protein>
<sequence length="329" mass="37020">MIDTRMRDWLLDSDPALRWQVERDLLGADEDTWQATRAAVATEGFGRDLLARQDPDGQWAGGPFFPADFSWEGEQPWTATTWALKDLREWGIDAEVLAGTAEKLAPVRWEFKDLLYWGGEVDVCINAWTLSNGLWLGADVDGIAQWFLDHQLDDGGWNCEWVEGSTRSSFHSTLNALGALLDYQQRTGDVTRVAQARAAGEEYLLKRDLYRRLSTGEPFSMNAFSLAHPRRWHYSILAAADYFRDAAFTDGTRPDPRLADAIERIRDQRQADGTWLQGHRLAGDVWFHVDVPAGEPSKWVTLQALRVLDWWDAANPPGAADTADAATPS</sequence>
<dbReference type="Gene3D" id="1.50.10.20">
    <property type="match status" value="1"/>
</dbReference>
<dbReference type="EMBL" id="CP065989">
    <property type="protein sequence ID" value="QQB15893.1"/>
    <property type="molecule type" value="Genomic_DNA"/>
</dbReference>